<dbReference type="AlphaFoldDB" id="A0A7C9M029"/>
<dbReference type="EC" id="2.1.1.176" evidence="4"/>
<evidence type="ECO:0000256" key="3">
    <source>
        <dbReference type="ARBA" id="ARBA00007494"/>
    </source>
</evidence>
<evidence type="ECO:0000256" key="9">
    <source>
        <dbReference type="ARBA" id="ARBA00022691"/>
    </source>
</evidence>
<feature type="domain" description="SAM-dependent MTase RsmB/NOP-type" evidence="15">
    <location>
        <begin position="160"/>
        <end position="431"/>
    </location>
</feature>
<keyword evidence="9 14" id="KW-0949">S-adenosyl-L-methionine</keyword>
<feature type="binding site" evidence="14">
    <location>
        <begin position="250"/>
        <end position="256"/>
    </location>
    <ligand>
        <name>S-adenosyl-L-methionine</name>
        <dbReference type="ChEBI" id="CHEBI:59789"/>
    </ligand>
</feature>
<name>A0A7C9M029_9GAMM</name>
<dbReference type="EMBL" id="WOXT01000001">
    <property type="protein sequence ID" value="MUV13328.1"/>
    <property type="molecule type" value="Genomic_DNA"/>
</dbReference>
<dbReference type="PANTHER" id="PTHR22807">
    <property type="entry name" value="NOP2 YEAST -RELATED NOL1/NOP2/FMU SUN DOMAIN-CONTAINING"/>
    <property type="match status" value="1"/>
</dbReference>
<dbReference type="RefSeq" id="WP_156640451.1">
    <property type="nucleotide sequence ID" value="NZ_WOXT01000001.1"/>
</dbReference>
<evidence type="ECO:0000256" key="7">
    <source>
        <dbReference type="ARBA" id="ARBA00022603"/>
    </source>
</evidence>
<evidence type="ECO:0000256" key="13">
    <source>
        <dbReference type="ARBA" id="ARBA00047283"/>
    </source>
</evidence>
<feature type="binding site" evidence="14">
    <location>
        <position position="320"/>
    </location>
    <ligand>
        <name>S-adenosyl-L-methionine</name>
        <dbReference type="ChEBI" id="CHEBI:59789"/>
    </ligand>
</feature>
<dbReference type="InterPro" id="IPR029063">
    <property type="entry name" value="SAM-dependent_MTases_sf"/>
</dbReference>
<evidence type="ECO:0000256" key="6">
    <source>
        <dbReference type="ARBA" id="ARBA00022552"/>
    </source>
</evidence>
<keyword evidence="17" id="KW-1185">Reference proteome</keyword>
<dbReference type="SUPFAM" id="SSF48013">
    <property type="entry name" value="NusB-like"/>
    <property type="match status" value="1"/>
</dbReference>
<dbReference type="GO" id="GO:0070475">
    <property type="term" value="P:rRNA base methylation"/>
    <property type="evidence" value="ECO:0007669"/>
    <property type="project" value="TreeGrafter"/>
</dbReference>
<dbReference type="InterPro" id="IPR049560">
    <property type="entry name" value="MeTrfase_RsmB-F_NOP2_cat"/>
</dbReference>
<dbReference type="PROSITE" id="PS01153">
    <property type="entry name" value="NOL1_NOP2_SUN"/>
    <property type="match status" value="1"/>
</dbReference>
<dbReference type="PROSITE" id="PS51686">
    <property type="entry name" value="SAM_MT_RSMB_NOP"/>
    <property type="match status" value="1"/>
</dbReference>
<protein>
    <recommendedName>
        <fullName evidence="4">16S rRNA (cytosine(967)-C(5))-methyltransferase</fullName>
        <ecNumber evidence="4">2.1.1.176</ecNumber>
    </recommendedName>
    <alternativeName>
        <fullName evidence="11">16S rRNA m5C967 methyltransferase</fullName>
    </alternativeName>
    <alternativeName>
        <fullName evidence="12">rRNA (cytosine-C(5)-)-methyltransferase RsmB</fullName>
    </alternativeName>
</protein>
<dbReference type="InterPro" id="IPR018314">
    <property type="entry name" value="RsmB/NOL1/NOP2-like_CS"/>
</dbReference>
<keyword evidence="10 14" id="KW-0694">RNA-binding</keyword>
<feature type="binding site" evidence="14">
    <location>
        <position position="301"/>
    </location>
    <ligand>
        <name>S-adenosyl-L-methionine</name>
        <dbReference type="ChEBI" id="CHEBI:59789"/>
    </ligand>
</feature>
<dbReference type="InterPro" id="IPR035926">
    <property type="entry name" value="NusB-like_sf"/>
</dbReference>
<accession>A0A7C9M029</accession>
<dbReference type="Proteomes" id="UP000479692">
    <property type="component" value="Unassembled WGS sequence"/>
</dbReference>
<comment type="catalytic activity">
    <reaction evidence="13">
        <text>cytidine(967) in 16S rRNA + S-adenosyl-L-methionine = 5-methylcytidine(967) in 16S rRNA + S-adenosyl-L-homocysteine + H(+)</text>
        <dbReference type="Rhea" id="RHEA:42748"/>
        <dbReference type="Rhea" id="RHEA-COMP:10219"/>
        <dbReference type="Rhea" id="RHEA-COMP:10220"/>
        <dbReference type="ChEBI" id="CHEBI:15378"/>
        <dbReference type="ChEBI" id="CHEBI:57856"/>
        <dbReference type="ChEBI" id="CHEBI:59789"/>
        <dbReference type="ChEBI" id="CHEBI:74483"/>
        <dbReference type="ChEBI" id="CHEBI:82748"/>
        <dbReference type="EC" id="2.1.1.176"/>
    </reaction>
</comment>
<dbReference type="InterPro" id="IPR006027">
    <property type="entry name" value="NusB_RsmB_TIM44"/>
</dbReference>
<evidence type="ECO:0000256" key="14">
    <source>
        <dbReference type="PROSITE-ProRule" id="PRU01023"/>
    </source>
</evidence>
<dbReference type="InterPro" id="IPR023267">
    <property type="entry name" value="RCMT"/>
</dbReference>
<dbReference type="Pfam" id="PF01189">
    <property type="entry name" value="Methyltr_RsmB-F"/>
    <property type="match status" value="1"/>
</dbReference>
<evidence type="ECO:0000259" key="15">
    <source>
        <dbReference type="PROSITE" id="PS51686"/>
    </source>
</evidence>
<comment type="caution">
    <text evidence="16">The sequence shown here is derived from an EMBL/GenBank/DDBJ whole genome shotgun (WGS) entry which is preliminary data.</text>
</comment>
<evidence type="ECO:0000256" key="8">
    <source>
        <dbReference type="ARBA" id="ARBA00022679"/>
    </source>
</evidence>
<evidence type="ECO:0000256" key="4">
    <source>
        <dbReference type="ARBA" id="ARBA00012140"/>
    </source>
</evidence>
<evidence type="ECO:0000313" key="17">
    <source>
        <dbReference type="Proteomes" id="UP000479692"/>
    </source>
</evidence>
<dbReference type="PRINTS" id="PR02008">
    <property type="entry name" value="RCMTFAMILY"/>
</dbReference>
<dbReference type="Gene3D" id="1.10.940.10">
    <property type="entry name" value="NusB-like"/>
    <property type="match status" value="1"/>
</dbReference>
<dbReference type="GO" id="GO:0006355">
    <property type="term" value="P:regulation of DNA-templated transcription"/>
    <property type="evidence" value="ECO:0007669"/>
    <property type="project" value="InterPro"/>
</dbReference>
<sequence>MKPAPGVALRIAATQTLGVVLQRQRSLKAELAQRLPTLRDTRDRALLEAIVFTAIRGQAQYDAALKAWVAKPLGRSDDELRTLLYVGLAQIQMGLPAHAAVDATVEATRAMGRTHQAGMVNAILRRALREGLPEVAPEATWPEWLRKRVQRDWGDAAQAVFAASAIPAPMWLRVNRTRIDRAAYRARLEKAGIEATMPAFPEDALVLATPVAVSELPGFDEGLVSVQDGSAQCVADALAPKPGARVLDACAAPGGKSAHLLERDPTLQLFALDIDAQRLRRVHETHARLGVGANAHLLAADAAAPDTWWDGVPFDAILLDAPCSATGIVRRQPDVLLHRRDTDVESLCDIQARLLDAAWTMLAPGGTVLYATCSILAEENAGQIDAFVQRTPGAVVEPLDARFGRESGAGRQRLPGEDGMDGFFYGRLSKR</sequence>
<dbReference type="InterPro" id="IPR004573">
    <property type="entry name" value="rRNA_ssu_MeTfrase_B"/>
</dbReference>
<dbReference type="SUPFAM" id="SSF53335">
    <property type="entry name" value="S-adenosyl-L-methionine-dependent methyltransferases"/>
    <property type="match status" value="1"/>
</dbReference>
<evidence type="ECO:0000256" key="1">
    <source>
        <dbReference type="ARBA" id="ARBA00002724"/>
    </source>
</evidence>
<dbReference type="Pfam" id="PF01029">
    <property type="entry name" value="NusB"/>
    <property type="match status" value="1"/>
</dbReference>
<evidence type="ECO:0000256" key="5">
    <source>
        <dbReference type="ARBA" id="ARBA00022490"/>
    </source>
</evidence>
<dbReference type="InterPro" id="IPR001678">
    <property type="entry name" value="MeTrfase_RsmB-F_NOP2_dom"/>
</dbReference>
<dbReference type="NCBIfam" id="NF008149">
    <property type="entry name" value="PRK10901.1"/>
    <property type="match status" value="1"/>
</dbReference>
<comment type="subcellular location">
    <subcellularLocation>
        <location evidence="2">Cytoplasm</location>
    </subcellularLocation>
</comment>
<evidence type="ECO:0000256" key="12">
    <source>
        <dbReference type="ARBA" id="ARBA00031088"/>
    </source>
</evidence>
<keyword evidence="7 14" id="KW-0489">Methyltransferase</keyword>
<dbReference type="Pfam" id="PF22458">
    <property type="entry name" value="RsmF-B_ferredox"/>
    <property type="match status" value="1"/>
</dbReference>
<comment type="similarity">
    <text evidence="3 14">Belongs to the class I-like SAM-binding methyltransferase superfamily. RsmB/NOP family.</text>
</comment>
<dbReference type="InterPro" id="IPR054728">
    <property type="entry name" value="RsmB-like_ferredoxin"/>
</dbReference>
<organism evidence="16 17">
    <name type="scientific">Noviluteimonas gilva</name>
    <dbReference type="NCBI Taxonomy" id="2682097"/>
    <lineage>
        <taxon>Bacteria</taxon>
        <taxon>Pseudomonadati</taxon>
        <taxon>Pseudomonadota</taxon>
        <taxon>Gammaproteobacteria</taxon>
        <taxon>Lysobacterales</taxon>
        <taxon>Lysobacteraceae</taxon>
        <taxon>Noviluteimonas</taxon>
    </lineage>
</organism>
<dbReference type="GO" id="GO:0009383">
    <property type="term" value="F:rRNA (cytosine-C5-)-methyltransferase activity"/>
    <property type="evidence" value="ECO:0007669"/>
    <property type="project" value="TreeGrafter"/>
</dbReference>
<dbReference type="GO" id="GO:0003723">
    <property type="term" value="F:RNA binding"/>
    <property type="evidence" value="ECO:0007669"/>
    <property type="project" value="UniProtKB-UniRule"/>
</dbReference>
<dbReference type="NCBIfam" id="TIGR00563">
    <property type="entry name" value="rsmB"/>
    <property type="match status" value="1"/>
</dbReference>
<gene>
    <name evidence="16" type="primary">rsmB</name>
    <name evidence="16" type="ORF">GN331_03810</name>
</gene>
<dbReference type="Gene3D" id="3.30.70.1170">
    <property type="entry name" value="Sun protein, domain 3"/>
    <property type="match status" value="1"/>
</dbReference>
<dbReference type="Gene3D" id="3.40.50.150">
    <property type="entry name" value="Vaccinia Virus protein VP39"/>
    <property type="match status" value="1"/>
</dbReference>
<keyword evidence="5" id="KW-0963">Cytoplasm</keyword>
<evidence type="ECO:0000256" key="11">
    <source>
        <dbReference type="ARBA" id="ARBA00030399"/>
    </source>
</evidence>
<dbReference type="PANTHER" id="PTHR22807:SF61">
    <property type="entry name" value="NOL1_NOP2_SUN FAMILY PROTEIN _ ANTITERMINATION NUSB DOMAIN-CONTAINING PROTEIN"/>
    <property type="match status" value="1"/>
</dbReference>
<dbReference type="FunFam" id="3.30.70.1170:FF:000002">
    <property type="entry name" value="Ribosomal RNA small subunit methyltransferase B"/>
    <property type="match status" value="1"/>
</dbReference>
<feature type="active site" description="Nucleophile" evidence="14">
    <location>
        <position position="373"/>
    </location>
</feature>
<dbReference type="GO" id="GO:0005829">
    <property type="term" value="C:cytosol"/>
    <property type="evidence" value="ECO:0007669"/>
    <property type="project" value="TreeGrafter"/>
</dbReference>
<comment type="function">
    <text evidence="1">Specifically methylates the cytosine at position 967 (m5C967) of 16S rRNA.</text>
</comment>
<feature type="binding site" evidence="14">
    <location>
        <position position="273"/>
    </location>
    <ligand>
        <name>S-adenosyl-L-methionine</name>
        <dbReference type="ChEBI" id="CHEBI:59789"/>
    </ligand>
</feature>
<evidence type="ECO:0000256" key="10">
    <source>
        <dbReference type="ARBA" id="ARBA00022884"/>
    </source>
</evidence>
<keyword evidence="8 14" id="KW-0808">Transferase</keyword>
<proteinExistence type="inferred from homology"/>
<dbReference type="FunFam" id="3.40.50.150:FF:000022">
    <property type="entry name" value="Ribosomal RNA small subunit methyltransferase B"/>
    <property type="match status" value="1"/>
</dbReference>
<evidence type="ECO:0000256" key="2">
    <source>
        <dbReference type="ARBA" id="ARBA00004496"/>
    </source>
</evidence>
<keyword evidence="6" id="KW-0698">rRNA processing</keyword>
<evidence type="ECO:0000313" key="16">
    <source>
        <dbReference type="EMBL" id="MUV13328.1"/>
    </source>
</evidence>
<reference evidence="16 17" key="1">
    <citation type="submission" date="2019-12" db="EMBL/GenBank/DDBJ databases">
        <authorList>
            <person name="Xu J."/>
        </authorList>
    </citation>
    <scope>NUCLEOTIDE SEQUENCE [LARGE SCALE GENOMIC DNA]</scope>
    <source>
        <strain evidence="16 17">HX-5-24</strain>
    </source>
</reference>